<sequence length="215" mass="22950">MSPRQANPRLRTDLVEAAARLLAEEGPQALTTRRLASAVGASTTVVYTHFGSMDDLVRAMVHEGFARLDRRMSEVGTTGDPVADIAALGLAYHSNALEHRHLYGVMFGGPGFGGFSLNEEDRQHGRYTLEPVVRAVAAAMAAGRFREGDARLVAHHLWIGLHGLVTLELGGFLEPPYDADCCFASQVHGLLVGAGDDPAQARRSLERLGVPVGAG</sequence>
<keyword evidence="7" id="KW-1185">Reference proteome</keyword>
<dbReference type="PANTHER" id="PTHR30055">
    <property type="entry name" value="HTH-TYPE TRANSCRIPTIONAL REGULATOR RUTR"/>
    <property type="match status" value="1"/>
</dbReference>
<organism evidence="6 7">
    <name type="scientific">Streptomyces ficellus</name>
    <dbReference type="NCBI Taxonomy" id="1977088"/>
    <lineage>
        <taxon>Bacteria</taxon>
        <taxon>Bacillati</taxon>
        <taxon>Actinomycetota</taxon>
        <taxon>Actinomycetes</taxon>
        <taxon>Kitasatosporales</taxon>
        <taxon>Streptomycetaceae</taxon>
        <taxon>Streptomyces</taxon>
    </lineage>
</organism>
<dbReference type="InterPro" id="IPR023772">
    <property type="entry name" value="DNA-bd_HTH_TetR-type_CS"/>
</dbReference>
<feature type="DNA-binding region" description="H-T-H motif" evidence="4">
    <location>
        <begin position="31"/>
        <end position="50"/>
    </location>
</feature>
<protein>
    <submittedName>
        <fullName evidence="6">TetR/AcrR family transcriptional regulator</fullName>
    </submittedName>
</protein>
<dbReference type="InterPro" id="IPR025996">
    <property type="entry name" value="MT1864/Rv1816-like_C"/>
</dbReference>
<proteinExistence type="predicted"/>
<dbReference type="InterPro" id="IPR001647">
    <property type="entry name" value="HTH_TetR"/>
</dbReference>
<keyword evidence="1" id="KW-0805">Transcription regulation</keyword>
<dbReference type="PANTHER" id="PTHR30055:SF209">
    <property type="entry name" value="POSSIBLE TRANSCRIPTIONAL REGULATORY PROTEIN (PROBABLY TETR-FAMILY)"/>
    <property type="match status" value="1"/>
</dbReference>
<comment type="caution">
    <text evidence="6">The sequence shown here is derived from an EMBL/GenBank/DDBJ whole genome shotgun (WGS) entry which is preliminary data.</text>
</comment>
<dbReference type="SUPFAM" id="SSF46689">
    <property type="entry name" value="Homeodomain-like"/>
    <property type="match status" value="1"/>
</dbReference>
<evidence type="ECO:0000256" key="4">
    <source>
        <dbReference type="PROSITE-ProRule" id="PRU00335"/>
    </source>
</evidence>
<evidence type="ECO:0000256" key="2">
    <source>
        <dbReference type="ARBA" id="ARBA00023125"/>
    </source>
</evidence>
<reference evidence="6" key="1">
    <citation type="submission" date="2023-06" db="EMBL/GenBank/DDBJ databases">
        <title>WGS-Sequencing of Streptomyces ficellus isolate 21 collected from sand in Gara Djebilet Iron Mine in Algeria.</title>
        <authorList>
            <person name="Zegers G.P."/>
            <person name="Gomez A."/>
            <person name="Gueddou A."/>
            <person name="Zahara A.F."/>
            <person name="Worth M."/>
            <person name="Sevigny J.L."/>
            <person name="Tisa L."/>
        </authorList>
    </citation>
    <scope>NUCLEOTIDE SEQUENCE</scope>
    <source>
        <strain evidence="6">AS11</strain>
    </source>
</reference>
<dbReference type="Pfam" id="PF13305">
    <property type="entry name" value="TetR_C_33"/>
    <property type="match status" value="1"/>
</dbReference>
<dbReference type="SUPFAM" id="SSF48498">
    <property type="entry name" value="Tetracyclin repressor-like, C-terminal domain"/>
    <property type="match status" value="1"/>
</dbReference>
<evidence type="ECO:0000313" key="7">
    <source>
        <dbReference type="Proteomes" id="UP001174050"/>
    </source>
</evidence>
<gene>
    <name evidence="6" type="ORF">QWM81_01860</name>
</gene>
<evidence type="ECO:0000256" key="3">
    <source>
        <dbReference type="ARBA" id="ARBA00023163"/>
    </source>
</evidence>
<feature type="domain" description="HTH tetR-type" evidence="5">
    <location>
        <begin position="8"/>
        <end position="68"/>
    </location>
</feature>
<dbReference type="PROSITE" id="PS01081">
    <property type="entry name" value="HTH_TETR_1"/>
    <property type="match status" value="1"/>
</dbReference>
<dbReference type="Gene3D" id="1.10.357.10">
    <property type="entry name" value="Tetracycline Repressor, domain 2"/>
    <property type="match status" value="1"/>
</dbReference>
<evidence type="ECO:0000259" key="5">
    <source>
        <dbReference type="PROSITE" id="PS50977"/>
    </source>
</evidence>
<evidence type="ECO:0000313" key="6">
    <source>
        <dbReference type="EMBL" id="MDN3292808.1"/>
    </source>
</evidence>
<dbReference type="Pfam" id="PF00440">
    <property type="entry name" value="TetR_N"/>
    <property type="match status" value="1"/>
</dbReference>
<keyword evidence="2 4" id="KW-0238">DNA-binding</keyword>
<evidence type="ECO:0000256" key="1">
    <source>
        <dbReference type="ARBA" id="ARBA00023015"/>
    </source>
</evidence>
<dbReference type="PRINTS" id="PR00455">
    <property type="entry name" value="HTHTETR"/>
</dbReference>
<dbReference type="InterPro" id="IPR009057">
    <property type="entry name" value="Homeodomain-like_sf"/>
</dbReference>
<keyword evidence="3" id="KW-0804">Transcription</keyword>
<dbReference type="PROSITE" id="PS50977">
    <property type="entry name" value="HTH_TETR_2"/>
    <property type="match status" value="1"/>
</dbReference>
<accession>A0ABT7YZY4</accession>
<dbReference type="InterPro" id="IPR050109">
    <property type="entry name" value="HTH-type_TetR-like_transc_reg"/>
</dbReference>
<name>A0ABT7YZY4_9ACTN</name>
<dbReference type="EMBL" id="JAUEPL010000002">
    <property type="protein sequence ID" value="MDN3292808.1"/>
    <property type="molecule type" value="Genomic_DNA"/>
</dbReference>
<dbReference type="InterPro" id="IPR036271">
    <property type="entry name" value="Tet_transcr_reg_TetR-rel_C_sf"/>
</dbReference>
<dbReference type="RefSeq" id="WP_290109613.1">
    <property type="nucleotide sequence ID" value="NZ_JAUEPL010000002.1"/>
</dbReference>
<dbReference type="Proteomes" id="UP001174050">
    <property type="component" value="Unassembled WGS sequence"/>
</dbReference>